<dbReference type="OrthoDB" id="9787782at2"/>
<evidence type="ECO:0000313" key="4">
    <source>
        <dbReference type="Proteomes" id="UP000297872"/>
    </source>
</evidence>
<dbReference type="Proteomes" id="UP000297872">
    <property type="component" value="Unassembled WGS sequence"/>
</dbReference>
<comment type="caution">
    <text evidence="3">The sequence shown here is derived from an EMBL/GenBank/DDBJ whole genome shotgun (WGS) entry which is preliminary data.</text>
</comment>
<dbReference type="Gene3D" id="3.10.620.30">
    <property type="match status" value="1"/>
</dbReference>
<dbReference type="AlphaFoldDB" id="A0A4Y8VVA8"/>
<dbReference type="PANTHER" id="PTHR35532:SF5">
    <property type="entry name" value="CARBOHYDRATE-BINDING DOMAIN-CONTAINING PROTEIN"/>
    <property type="match status" value="1"/>
</dbReference>
<feature type="domain" description="Transglutaminase-like" evidence="2">
    <location>
        <begin position="205"/>
        <end position="264"/>
    </location>
</feature>
<accession>A0A4Y8VVA8</accession>
<keyword evidence="1" id="KW-0732">Signal</keyword>
<reference evidence="3 4" key="1">
    <citation type="submission" date="2019-02" db="EMBL/GenBank/DDBJ databases">
        <title>Draft Genome Sequence of the Prevotella sp. BCRC 81118, Isolated from Human Feces.</title>
        <authorList>
            <person name="Huang C.-H."/>
        </authorList>
    </citation>
    <scope>NUCLEOTIDE SEQUENCE [LARGE SCALE GENOMIC DNA]</scope>
    <source>
        <strain evidence="3 4">BCRC 81118</strain>
    </source>
</reference>
<name>A0A4Y8VVA8_9BACT</name>
<dbReference type="Gene3D" id="2.60.40.1120">
    <property type="entry name" value="Carboxypeptidase-like, regulatory domain"/>
    <property type="match status" value="1"/>
</dbReference>
<evidence type="ECO:0000256" key="1">
    <source>
        <dbReference type="SAM" id="SignalP"/>
    </source>
</evidence>
<dbReference type="InterPro" id="IPR002931">
    <property type="entry name" value="Transglutaminase-like"/>
</dbReference>
<protein>
    <submittedName>
        <fullName evidence="3">Transglutaminase domain-containing protein</fullName>
    </submittedName>
</protein>
<sequence length="995" mass="112642">MRKSIVSLAILFLVSWQAVMANCLSVDAHDKPHFISDGAYRSKVENAFESKMKLVGRQFYQVKGMNVYGTVLKKKGAKEMMEVTKQKLTTEEQEALQFLYAYMPVADVTDYPTSFFLENVRTSFEARKEMAWGKYIPELLFRHFVLPIRVNNENLDDSRMIFFKELKERVKGMGMKDAILEVNHWCHERVTYQPSDGRTSAPLATIRSAYGRCGEESTFTVAALRAIGIPARQVYTPRWAHTDDNHAWVEAWADGKWYFLGACEPEAVLNLAWFNAPASRAMLMHTKAFGDYNGPEEVMLRTSNYTEINLIDNYGSSARIDFSVVDAEGKPVEGARVDFKIYNYAEFCSVVTKYTAQDGKTFLSAGKGDMMVWASKDGKYGFVKASFGKANLPGEEGEKARKMTIRLDRKVSASDMNRSLDFSSVSFRDSFDIVPPPEKANIPEVSAEARAKNLERFAYEDSIRHAYLATFYTKETALEALQKKGLLEEKYLTRNGVPTWMVKGEKVDYQNAQKLSDKAQKLVDFLVGSWGNHEVILKFLMLHQDNLSRAIDLLSTLSAKDLRDMQMDILEDHFNAHSNQLSPRVEDEMIIHPFKQFFEEQFEKMKTSVADDRDVSSKSVKANNAAKAKQSLAQVFRQDPARLVEWVKENIRLNPDKKALQIAQTPMGVWTSRLTDERSRKIFFVDVARSLGIEARVDAVTKKLQYKQGGVKEGLQNDVWIDVDFDAKASSAASNMEKIKVQSSPKGLLKLDYQPNGVVDDPKYYSHFSLTRINPDGSTSLLEYPEEGCTWSNTFKNGVELDEGDYALVTGTRLANGGVLSEMQLFHVKQAETNVVKMYLRTSDTEITVKGNFDSESKFILDGKEVSLLSQTGRGYFITGLLGVGQEPTNHALKDIAKVAQVFEKWNRPMVLLFEDEASAKKFRIAEFPGLPKNLIFGIDKEGSIRKQIVENMKLTNANLLPIFMISDTFNRVVYFSQGYTIGLGEQLETVIRKL</sequence>
<evidence type="ECO:0000313" key="3">
    <source>
        <dbReference type="EMBL" id="TFH84336.1"/>
    </source>
</evidence>
<dbReference type="InterPro" id="IPR038765">
    <property type="entry name" value="Papain-like_cys_pep_sf"/>
</dbReference>
<feature type="chain" id="PRO_5021437080" evidence="1">
    <location>
        <begin position="22"/>
        <end position="995"/>
    </location>
</feature>
<proteinExistence type="predicted"/>
<dbReference type="Pfam" id="PF01841">
    <property type="entry name" value="Transglut_core"/>
    <property type="match status" value="1"/>
</dbReference>
<organism evidence="3 4">
    <name type="scientific">Segatella hominis</name>
    <dbReference type="NCBI Taxonomy" id="2518605"/>
    <lineage>
        <taxon>Bacteria</taxon>
        <taxon>Pseudomonadati</taxon>
        <taxon>Bacteroidota</taxon>
        <taxon>Bacteroidia</taxon>
        <taxon>Bacteroidales</taxon>
        <taxon>Prevotellaceae</taxon>
        <taxon>Segatella</taxon>
    </lineage>
</organism>
<evidence type="ECO:0000259" key="2">
    <source>
        <dbReference type="SMART" id="SM00460"/>
    </source>
</evidence>
<dbReference type="PANTHER" id="PTHR35532">
    <property type="entry name" value="SIMILAR TO POLYHYDROXYALKANOATE DEPOLYMERASE"/>
    <property type="match status" value="1"/>
</dbReference>
<dbReference type="EMBL" id="SGVY01000003">
    <property type="protein sequence ID" value="TFH84336.1"/>
    <property type="molecule type" value="Genomic_DNA"/>
</dbReference>
<gene>
    <name evidence="3" type="ORF">EXN75_01780</name>
</gene>
<dbReference type="SUPFAM" id="SSF54001">
    <property type="entry name" value="Cysteine proteinases"/>
    <property type="match status" value="1"/>
</dbReference>
<keyword evidence="4" id="KW-1185">Reference proteome</keyword>
<dbReference type="SMART" id="SM00460">
    <property type="entry name" value="TGc"/>
    <property type="match status" value="1"/>
</dbReference>
<feature type="signal peptide" evidence="1">
    <location>
        <begin position="1"/>
        <end position="21"/>
    </location>
</feature>